<dbReference type="InterPro" id="IPR006016">
    <property type="entry name" value="UspA"/>
</dbReference>
<dbReference type="SUPFAM" id="SSF52402">
    <property type="entry name" value="Adenine nucleotide alpha hydrolases-like"/>
    <property type="match status" value="2"/>
</dbReference>
<evidence type="ECO:0000256" key="2">
    <source>
        <dbReference type="SAM" id="MobiDB-lite"/>
    </source>
</evidence>
<dbReference type="PRINTS" id="PR01438">
    <property type="entry name" value="UNVRSLSTRESS"/>
</dbReference>
<comment type="caution">
    <text evidence="4">The sequence shown here is derived from an EMBL/GenBank/DDBJ whole genome shotgun (WGS) entry which is preliminary data.</text>
</comment>
<evidence type="ECO:0000259" key="3">
    <source>
        <dbReference type="Pfam" id="PF00582"/>
    </source>
</evidence>
<comment type="similarity">
    <text evidence="1">Belongs to the universal stress protein A family.</text>
</comment>
<keyword evidence="5" id="KW-1185">Reference proteome</keyword>
<evidence type="ECO:0000313" key="4">
    <source>
        <dbReference type="EMBL" id="NGO40883.1"/>
    </source>
</evidence>
<dbReference type="RefSeq" id="WP_165337565.1">
    <property type="nucleotide sequence ID" value="NZ_JAAKZX010000003.1"/>
</dbReference>
<proteinExistence type="inferred from homology"/>
<dbReference type="PANTHER" id="PTHR46268:SF6">
    <property type="entry name" value="UNIVERSAL STRESS PROTEIN UP12"/>
    <property type="match status" value="1"/>
</dbReference>
<dbReference type="Proteomes" id="UP001518140">
    <property type="component" value="Unassembled WGS sequence"/>
</dbReference>
<dbReference type="InterPro" id="IPR006015">
    <property type="entry name" value="Universal_stress_UspA"/>
</dbReference>
<dbReference type="InterPro" id="IPR014729">
    <property type="entry name" value="Rossmann-like_a/b/a_fold"/>
</dbReference>
<sequence>MPRTVTVGLDGSPESLAAAEWAAREAELRGLALHLVHAWDWQPYAQPVPDDAAHRHWGERSEMGVPPAEVPQPSAGGAPRGSVLREATERLHDRHPGLEITSKQVPQPPVTALLAAAGDADPLVIGSRGLSGVTGFLVGSVGLGLVAQTERPAVLVRSGARAEDEHQPDADGRPSAATPFRDVVLGLDHEHPDDAVIAFAFEAAARRAARLRVVHGASLPPYFAYGLATDPALGGELARQEESAVEAVLAPWREKFPGVEVVEQAAVGNAGGHLVDAAADASLVVVGRRIRRTPLGPRIGPVTHAVLHHTTAPVAVVPHH</sequence>
<dbReference type="Pfam" id="PF00582">
    <property type="entry name" value="Usp"/>
    <property type="match status" value="2"/>
</dbReference>
<dbReference type="EMBL" id="JAAKZX010000003">
    <property type="protein sequence ID" value="NGO40883.1"/>
    <property type="molecule type" value="Genomic_DNA"/>
</dbReference>
<dbReference type="PANTHER" id="PTHR46268">
    <property type="entry name" value="STRESS RESPONSE PROTEIN NHAX"/>
    <property type="match status" value="1"/>
</dbReference>
<organism evidence="4 5">
    <name type="scientific">Streptomyces ureilyticus</name>
    <dbReference type="NCBI Taxonomy" id="1775131"/>
    <lineage>
        <taxon>Bacteria</taxon>
        <taxon>Bacillati</taxon>
        <taxon>Actinomycetota</taxon>
        <taxon>Actinomycetes</taxon>
        <taxon>Kitasatosporales</taxon>
        <taxon>Streptomycetaceae</taxon>
        <taxon>Streptomyces</taxon>
    </lineage>
</organism>
<gene>
    <name evidence="4" type="ORF">G6048_01490</name>
</gene>
<protein>
    <submittedName>
        <fullName evidence="4">Universal stress protein</fullName>
    </submittedName>
</protein>
<evidence type="ECO:0000313" key="5">
    <source>
        <dbReference type="Proteomes" id="UP001518140"/>
    </source>
</evidence>
<accession>A0ABX0DKP2</accession>
<feature type="compositionally biased region" description="Basic and acidic residues" evidence="2">
    <location>
        <begin position="160"/>
        <end position="172"/>
    </location>
</feature>
<feature type="domain" description="UspA" evidence="3">
    <location>
        <begin position="1"/>
        <end position="157"/>
    </location>
</feature>
<evidence type="ECO:0000256" key="1">
    <source>
        <dbReference type="ARBA" id="ARBA00008791"/>
    </source>
</evidence>
<reference evidence="4 5" key="1">
    <citation type="submission" date="2020-02" db="EMBL/GenBank/DDBJ databases">
        <title>Whole-genome analyses of novel actinobacteria.</title>
        <authorList>
            <person name="Sahin N."/>
            <person name="Tokatli A."/>
        </authorList>
    </citation>
    <scope>NUCLEOTIDE SEQUENCE [LARGE SCALE GENOMIC DNA]</scope>
    <source>
        <strain evidence="4 5">YC419</strain>
    </source>
</reference>
<feature type="region of interest" description="Disordered" evidence="2">
    <location>
        <begin position="157"/>
        <end position="177"/>
    </location>
</feature>
<dbReference type="Gene3D" id="3.40.50.620">
    <property type="entry name" value="HUPs"/>
    <property type="match status" value="2"/>
</dbReference>
<name>A0ABX0DKP2_9ACTN</name>
<feature type="domain" description="UspA" evidence="3">
    <location>
        <begin position="180"/>
        <end position="318"/>
    </location>
</feature>